<keyword evidence="2" id="KW-0560">Oxidoreductase</keyword>
<dbReference type="PRINTS" id="PR00081">
    <property type="entry name" value="GDHRDH"/>
</dbReference>
<dbReference type="PRINTS" id="PR00080">
    <property type="entry name" value="SDRFAMILY"/>
</dbReference>
<organism evidence="3 4">
    <name type="scientific">Xenorhabdus santafensis</name>
    <dbReference type="NCBI Taxonomy" id="2582833"/>
    <lineage>
        <taxon>Bacteria</taxon>
        <taxon>Pseudomonadati</taxon>
        <taxon>Pseudomonadota</taxon>
        <taxon>Gammaproteobacteria</taxon>
        <taxon>Enterobacterales</taxon>
        <taxon>Morganellaceae</taxon>
        <taxon>Xenorhabdus</taxon>
    </lineage>
</organism>
<keyword evidence="4" id="KW-1185">Reference proteome</keyword>
<name>A0ABU4SBE6_9GAMM</name>
<comment type="similarity">
    <text evidence="1">Belongs to the short-chain dehydrogenases/reductases (SDR) family.</text>
</comment>
<dbReference type="InterPro" id="IPR020904">
    <property type="entry name" value="Sc_DH/Rdtase_CS"/>
</dbReference>
<accession>A0ABU4SBE6</accession>
<comment type="caution">
    <text evidence="3">The sequence shown here is derived from an EMBL/GenBank/DDBJ whole genome shotgun (WGS) entry which is preliminary data.</text>
</comment>
<gene>
    <name evidence="3" type="ORF">FE392_12380</name>
</gene>
<dbReference type="InterPro" id="IPR002347">
    <property type="entry name" value="SDR_fam"/>
</dbReference>
<dbReference type="RefSeq" id="WP_319930528.1">
    <property type="nucleotide sequence ID" value="NZ_VCDN01000046.1"/>
</dbReference>
<evidence type="ECO:0000256" key="2">
    <source>
        <dbReference type="ARBA" id="ARBA00023002"/>
    </source>
</evidence>
<evidence type="ECO:0000313" key="4">
    <source>
        <dbReference type="Proteomes" id="UP001271890"/>
    </source>
</evidence>
<evidence type="ECO:0000313" key="3">
    <source>
        <dbReference type="EMBL" id="MDX7988117.1"/>
    </source>
</evidence>
<dbReference type="Gene3D" id="3.40.50.720">
    <property type="entry name" value="NAD(P)-binding Rossmann-like Domain"/>
    <property type="match status" value="1"/>
</dbReference>
<dbReference type="SUPFAM" id="SSF51735">
    <property type="entry name" value="NAD(P)-binding Rossmann-fold domains"/>
    <property type="match status" value="1"/>
</dbReference>
<dbReference type="InterPro" id="IPR036291">
    <property type="entry name" value="NAD(P)-bd_dom_sf"/>
</dbReference>
<dbReference type="PANTHER" id="PTHR42760:SF133">
    <property type="entry name" value="3-OXOACYL-[ACYL-CARRIER-PROTEIN] REDUCTASE"/>
    <property type="match status" value="1"/>
</dbReference>
<sequence length="232" mass="25279">MWDYFHEVLKSNGYSHFDILINCAGIAPLATLSETNEDLYREVFSINLDATFFLIQSASPYIRDGGRIINLSSTLTRIAAPTRAIYAASKGAINALTLALAPEYGARNITVNAIAPGVVDTDMNAGWLNDKDARNQAESLSFFNRVGTPNDVASLVSLFEGIPFCSNSATLITALRFYMENTILPITIFTAKFDTNGATIAGKCCLRVVAFLCYSRLCAMLFSSNFHDLKGA</sequence>
<dbReference type="Proteomes" id="UP001271890">
    <property type="component" value="Unassembled WGS sequence"/>
</dbReference>
<dbReference type="Pfam" id="PF13561">
    <property type="entry name" value="adh_short_C2"/>
    <property type="match status" value="1"/>
</dbReference>
<dbReference type="PROSITE" id="PS00061">
    <property type="entry name" value="ADH_SHORT"/>
    <property type="match status" value="1"/>
</dbReference>
<dbReference type="EMBL" id="VCDN01000046">
    <property type="protein sequence ID" value="MDX7988117.1"/>
    <property type="molecule type" value="Genomic_DNA"/>
</dbReference>
<evidence type="ECO:0000256" key="1">
    <source>
        <dbReference type="ARBA" id="ARBA00006484"/>
    </source>
</evidence>
<proteinExistence type="inferred from homology"/>
<protein>
    <submittedName>
        <fullName evidence="3">SDR family oxidoreductase</fullName>
    </submittedName>
</protein>
<dbReference type="PANTHER" id="PTHR42760">
    <property type="entry name" value="SHORT-CHAIN DEHYDROGENASES/REDUCTASES FAMILY MEMBER"/>
    <property type="match status" value="1"/>
</dbReference>
<reference evidence="4" key="1">
    <citation type="journal article" date="2024" name="Toxins">
        <title>Genome Sequence Analysis of Native Xenorhabdus Strains Isolated from Entomopathogenic Nematodes in Argentina.</title>
        <authorList>
            <person name="Palma L."/>
            <person name="Frizzo L."/>
            <person name="Kaiser S."/>
            <person name="Berry C."/>
            <person name="Caballero P."/>
            <person name="Bode H.B."/>
            <person name="Del Valle E.E."/>
        </authorList>
    </citation>
    <scope>NUCLEOTIDE SEQUENCE [LARGE SCALE GENOMIC DNA]</scope>
    <source>
        <strain evidence="4">12</strain>
    </source>
</reference>